<dbReference type="PANTHER" id="PTHR11827">
    <property type="entry name" value="SOLUTE CARRIER FAMILY 12, CATION COTRANSPORTERS"/>
    <property type="match status" value="1"/>
</dbReference>
<evidence type="ECO:0000256" key="2">
    <source>
        <dbReference type="ARBA" id="ARBA00010593"/>
    </source>
</evidence>
<evidence type="ECO:0000313" key="12">
    <source>
        <dbReference type="Proteomes" id="UP000275385"/>
    </source>
</evidence>
<evidence type="ECO:0008006" key="13">
    <source>
        <dbReference type="Google" id="ProtNLM"/>
    </source>
</evidence>
<evidence type="ECO:0000256" key="3">
    <source>
        <dbReference type="ARBA" id="ARBA00022448"/>
    </source>
</evidence>
<feature type="domain" description="SLC12A transporter C-terminal" evidence="10">
    <location>
        <begin position="507"/>
        <end position="593"/>
    </location>
</feature>
<feature type="transmembrane region" description="Helical" evidence="8">
    <location>
        <begin position="102"/>
        <end position="125"/>
    </location>
</feature>
<feature type="transmembrane region" description="Helical" evidence="8">
    <location>
        <begin position="21"/>
        <end position="43"/>
    </location>
</feature>
<dbReference type="GO" id="GO:0055075">
    <property type="term" value="P:potassium ion homeostasis"/>
    <property type="evidence" value="ECO:0007669"/>
    <property type="project" value="TreeGrafter"/>
</dbReference>
<feature type="transmembrane region" description="Helical" evidence="8">
    <location>
        <begin position="233"/>
        <end position="252"/>
    </location>
</feature>
<feature type="region of interest" description="Disordered" evidence="7">
    <location>
        <begin position="913"/>
        <end position="936"/>
    </location>
</feature>
<protein>
    <recommendedName>
        <fullName evidence="13">Amino acid permease/ SLC12A domain-containing protein</fullName>
    </recommendedName>
</protein>
<keyword evidence="6 8" id="KW-0472">Membrane</keyword>
<evidence type="ECO:0000256" key="1">
    <source>
        <dbReference type="ARBA" id="ARBA00004141"/>
    </source>
</evidence>
<accession>A0A420Y3K0</accession>
<keyword evidence="5 8" id="KW-1133">Transmembrane helix</keyword>
<evidence type="ECO:0000256" key="5">
    <source>
        <dbReference type="ARBA" id="ARBA00022989"/>
    </source>
</evidence>
<feature type="transmembrane region" description="Helical" evidence="8">
    <location>
        <begin position="49"/>
        <end position="68"/>
    </location>
</feature>
<evidence type="ECO:0000256" key="6">
    <source>
        <dbReference type="ARBA" id="ARBA00023136"/>
    </source>
</evidence>
<dbReference type="AlphaFoldDB" id="A0A420Y3K0"/>
<evidence type="ECO:0000259" key="10">
    <source>
        <dbReference type="Pfam" id="PF03522"/>
    </source>
</evidence>
<dbReference type="FunFam" id="1.20.1740.10:FF:000013">
    <property type="entry name" value="Solute carrier family 12 member"/>
    <property type="match status" value="1"/>
</dbReference>
<dbReference type="PANTHER" id="PTHR11827:SF72">
    <property type="entry name" value="GH08340P"/>
    <property type="match status" value="1"/>
</dbReference>
<name>A0A420Y3K0_9PEZI</name>
<feature type="transmembrane region" description="Helical" evidence="8">
    <location>
        <begin position="173"/>
        <end position="194"/>
    </location>
</feature>
<dbReference type="OrthoDB" id="2020542at2759"/>
<dbReference type="GO" id="GO:0034486">
    <property type="term" value="P:vacuolar transmembrane transport"/>
    <property type="evidence" value="ECO:0007669"/>
    <property type="project" value="TreeGrafter"/>
</dbReference>
<comment type="subcellular location">
    <subcellularLocation>
        <location evidence="1">Membrane</location>
        <topology evidence="1">Multi-pass membrane protein</topology>
    </subcellularLocation>
</comment>
<feature type="domain" description="Amino acid permease/ SLC12A" evidence="9">
    <location>
        <begin position="33"/>
        <end position="494"/>
    </location>
</feature>
<evidence type="ECO:0000313" key="11">
    <source>
        <dbReference type="EMBL" id="RKU42455.1"/>
    </source>
</evidence>
<dbReference type="EMBL" id="QVQW01000056">
    <property type="protein sequence ID" value="RKU42455.1"/>
    <property type="molecule type" value="Genomic_DNA"/>
</dbReference>
<dbReference type="GO" id="GO:0005774">
    <property type="term" value="C:vacuolar membrane"/>
    <property type="evidence" value="ECO:0007669"/>
    <property type="project" value="TreeGrafter"/>
</dbReference>
<feature type="transmembrane region" description="Helical" evidence="8">
    <location>
        <begin position="441"/>
        <end position="458"/>
    </location>
</feature>
<keyword evidence="12" id="KW-1185">Reference proteome</keyword>
<dbReference type="GO" id="GO:0055064">
    <property type="term" value="P:chloride ion homeostasis"/>
    <property type="evidence" value="ECO:0007669"/>
    <property type="project" value="TreeGrafter"/>
</dbReference>
<keyword evidence="4 8" id="KW-0812">Transmembrane</keyword>
<feature type="region of interest" description="Disordered" evidence="7">
    <location>
        <begin position="603"/>
        <end position="633"/>
    </location>
</feature>
<evidence type="ECO:0000259" key="9">
    <source>
        <dbReference type="Pfam" id="PF00324"/>
    </source>
</evidence>
<keyword evidence="3" id="KW-0813">Transport</keyword>
<evidence type="ECO:0000256" key="7">
    <source>
        <dbReference type="SAM" id="MobiDB-lite"/>
    </source>
</evidence>
<feature type="compositionally biased region" description="Basic and acidic residues" evidence="7">
    <location>
        <begin position="1079"/>
        <end position="1094"/>
    </location>
</feature>
<feature type="transmembrane region" description="Helical" evidence="8">
    <location>
        <begin position="358"/>
        <end position="376"/>
    </location>
</feature>
<organism evidence="11 12">
    <name type="scientific">Coniochaeta pulveracea</name>
    <dbReference type="NCBI Taxonomy" id="177199"/>
    <lineage>
        <taxon>Eukaryota</taxon>
        <taxon>Fungi</taxon>
        <taxon>Dikarya</taxon>
        <taxon>Ascomycota</taxon>
        <taxon>Pezizomycotina</taxon>
        <taxon>Sordariomycetes</taxon>
        <taxon>Sordariomycetidae</taxon>
        <taxon>Coniochaetales</taxon>
        <taxon>Coniochaetaceae</taxon>
        <taxon>Coniochaeta</taxon>
    </lineage>
</organism>
<feature type="transmembrane region" description="Helical" evidence="8">
    <location>
        <begin position="145"/>
        <end position="166"/>
    </location>
</feature>
<proteinExistence type="inferred from homology"/>
<feature type="compositionally biased region" description="Acidic residues" evidence="7">
    <location>
        <begin position="913"/>
        <end position="934"/>
    </location>
</feature>
<dbReference type="Pfam" id="PF03522">
    <property type="entry name" value="SLC12"/>
    <property type="match status" value="2"/>
</dbReference>
<dbReference type="Proteomes" id="UP000275385">
    <property type="component" value="Unassembled WGS sequence"/>
</dbReference>
<dbReference type="InterPro" id="IPR004841">
    <property type="entry name" value="AA-permease/SLC12A_dom"/>
</dbReference>
<feature type="region of interest" description="Disordered" evidence="7">
    <location>
        <begin position="829"/>
        <end position="866"/>
    </location>
</feature>
<dbReference type="STRING" id="177199.A0A420Y3K0"/>
<gene>
    <name evidence="11" type="ORF">DL546_003591</name>
</gene>
<feature type="compositionally biased region" description="Polar residues" evidence="7">
    <location>
        <begin position="836"/>
        <end position="849"/>
    </location>
</feature>
<feature type="transmembrane region" description="Helical" evidence="8">
    <location>
        <begin position="382"/>
        <end position="403"/>
    </location>
</feature>
<sequence length="1255" mass="138703">MPTIVERAQSKMDHGHMSKKTKLGVVSGVYIPVCLNIISILMFLRFGRILGQVGLVGMLGLLIAAYLVDFVTTLSLSAIASNGEVKGGGAYYLISRSLGPEFGGSIGVLFYLAQVLNTALNIIGLVDCLKLNMGLTMPHTFWKEYLIATVALLLCTALCLAGSGIFAKASNALLVILTISILSIPCSIILVSPFRDEHKGVEFTGFSLDTLRSNLWPHTTGREFRGFETFRELFGILFPATSGIFAGASMSGDLRNPSKAIPVGTLWAMLSTLIVYVTVILSLASSTGHATFLHDTNILQDINVWAPFIFAGELATTFFSALMGVIGSAKLLQALSRDKLLPGLSMFGKGTKKADEPVLAIFLTYAVAQLALVANLNQIATAISMGYQMTFFVMNLACFLLKIGSAPNFRPSFKFFTWQSALVGSILSAAAMFFIDETYASTAVCLLVFLFLLIHYLSPPKHWGDVSQNLIYHQVRKYLLRLKPEHIKFWRPQILLLVNDPRKHIRLVQFCNSLKKGGLYILGHVIVTDDFNTGVHEAKTQQAAWTQYISEYSRIKAFMQLTMSPSIVWGVRNLILSSGLGGLRPNIVVLGFYNLEELRRSQPLVPTPSRPVSPRPKERPLGDKDARRLGQRRRGDTTSRLMDGFLPTDVIKTESMMDVKSYMTILEDLALRYQLNVAIGKGFDALESPRRSGQNVKKYIDLWPIQMALEVEAEGRSVLAWNWQTYTLILQLGYVLRSVPAWKRAYRLRVLAFVEYESDVEVERARVKALLEKLRIEAEVVVLWLACGQLSTYEMIIHGHAMTLETAALVNDCFKNNEWWEDLQRMRGSHDMTGSEHPSSLSNMPNSGSIPEGRRPSGATVDATYNPERRRSSVALLADLPKTSTISQLSHMGLNMGMRTQNLLSIKTVLDDSDTETLDDSETDDGYESIEGDFNDAASDGAVEDVRILRRPLLPGRTRSKSHGEILTRSHPRRRPAEIGVKASEGCSRAPYGTITSPAPRSESQEPVSPLGTLEQGGLKQLSAEKVNIRPTPVPLARQQSSDGRAHSRHGSSAIRFSSHLVPETTITDEGGSEPRIMFAREDSVRSERPDLARRQSSGRLLNKLLSESPGPGEQRDPSRSVSFAAELHKSKPNQDLTFRESCRGDAQIDIERITSSYSTERLDDEPGSTYATQALPISFNDLPNRAQHLILNELLRQNSRDTAVLYTTLPIPQEGTCQSEEASIQYLSDVEVLCNDLPPVLLLLSNNATVTVGL</sequence>
<feature type="compositionally biased region" description="Pro residues" evidence="7">
    <location>
        <begin position="605"/>
        <end position="614"/>
    </location>
</feature>
<feature type="transmembrane region" description="Helical" evidence="8">
    <location>
        <begin position="415"/>
        <end position="435"/>
    </location>
</feature>
<feature type="region of interest" description="Disordered" evidence="7">
    <location>
        <begin position="987"/>
        <end position="1122"/>
    </location>
</feature>
<dbReference type="GO" id="GO:0015379">
    <property type="term" value="F:potassium:chloride symporter activity"/>
    <property type="evidence" value="ECO:0007669"/>
    <property type="project" value="TreeGrafter"/>
</dbReference>
<dbReference type="Gene3D" id="1.20.1740.10">
    <property type="entry name" value="Amino acid/polyamine transporter I"/>
    <property type="match status" value="1"/>
</dbReference>
<evidence type="ECO:0000256" key="8">
    <source>
        <dbReference type="SAM" id="Phobius"/>
    </source>
</evidence>
<comment type="caution">
    <text evidence="11">The sequence shown here is derived from an EMBL/GenBank/DDBJ whole genome shotgun (WGS) entry which is preliminary data.</text>
</comment>
<feature type="domain" description="SLC12A transporter C-terminal" evidence="10">
    <location>
        <begin position="1187"/>
        <end position="1251"/>
    </location>
</feature>
<feature type="transmembrane region" description="Helical" evidence="8">
    <location>
        <begin position="264"/>
        <end position="284"/>
    </location>
</feature>
<dbReference type="GO" id="GO:0006884">
    <property type="term" value="P:cell volume homeostasis"/>
    <property type="evidence" value="ECO:0007669"/>
    <property type="project" value="TreeGrafter"/>
</dbReference>
<feature type="compositionally biased region" description="Basic and acidic residues" evidence="7">
    <location>
        <begin position="615"/>
        <end position="633"/>
    </location>
</feature>
<dbReference type="InterPro" id="IPR004842">
    <property type="entry name" value="SLC12A_fam"/>
</dbReference>
<dbReference type="Pfam" id="PF00324">
    <property type="entry name" value="AA_permease"/>
    <property type="match status" value="1"/>
</dbReference>
<dbReference type="InterPro" id="IPR018491">
    <property type="entry name" value="SLC12_C"/>
</dbReference>
<comment type="similarity">
    <text evidence="2">Belongs to the SLC12A transporter family.</text>
</comment>
<reference evidence="11 12" key="1">
    <citation type="submission" date="2018-08" db="EMBL/GenBank/DDBJ databases">
        <title>Draft genome of the lignicolous fungus Coniochaeta pulveracea.</title>
        <authorList>
            <person name="Borstlap C.J."/>
            <person name="De Witt R.N."/>
            <person name="Botha A."/>
            <person name="Volschenk H."/>
        </authorList>
    </citation>
    <scope>NUCLEOTIDE SEQUENCE [LARGE SCALE GENOMIC DNA]</scope>
    <source>
        <strain evidence="11 12">CAB683</strain>
    </source>
</reference>
<feature type="transmembrane region" description="Helical" evidence="8">
    <location>
        <begin position="304"/>
        <end position="329"/>
    </location>
</feature>
<evidence type="ECO:0000256" key="4">
    <source>
        <dbReference type="ARBA" id="ARBA00022692"/>
    </source>
</evidence>